<organism evidence="1 2">
    <name type="scientific">Nannochloropsis salina CCMP1776</name>
    <dbReference type="NCBI Taxonomy" id="1027361"/>
    <lineage>
        <taxon>Eukaryota</taxon>
        <taxon>Sar</taxon>
        <taxon>Stramenopiles</taxon>
        <taxon>Ochrophyta</taxon>
        <taxon>Eustigmatophyceae</taxon>
        <taxon>Eustigmatales</taxon>
        <taxon>Monodopsidaceae</taxon>
        <taxon>Microchloropsis</taxon>
        <taxon>Microchloropsis salina</taxon>
    </lineage>
</organism>
<dbReference type="InterPro" id="IPR036113">
    <property type="entry name" value="Asp/Glu-ADT_sf_sub_c"/>
</dbReference>
<proteinExistence type="predicted"/>
<sequence length="148" mass="16269">MSLGPRARGILMRIKSKDKISQSRWSVHDLRLLHEDAVEGAAEPLSDEELLRLAKLAHLDIEGGNFDRTALRRDVGAIMNCMALLQTTDLHDVSKQDMYAPATGGKGSARLREDVVTEGGPKMQAQVLENAQETAHGQFVVPLVNRKS</sequence>
<protein>
    <recommendedName>
        <fullName evidence="3">Aspartyl/glutamyl-tRNA(Asn/Gln) amidotransferase subunit C</fullName>
    </recommendedName>
</protein>
<gene>
    <name evidence="1" type="ORF">NSK_004873</name>
</gene>
<reference evidence="1 2" key="1">
    <citation type="submission" date="2019-01" db="EMBL/GenBank/DDBJ databases">
        <title>Nuclear Genome Assembly of the Microalgal Biofuel strain Nannochloropsis salina CCMP1776.</title>
        <authorList>
            <person name="Hovde B."/>
        </authorList>
    </citation>
    <scope>NUCLEOTIDE SEQUENCE [LARGE SCALE GENOMIC DNA]</scope>
    <source>
        <strain evidence="1 2">CCMP1776</strain>
    </source>
</reference>
<accession>A0A4D9CX21</accession>
<dbReference type="InterPro" id="IPR003837">
    <property type="entry name" value="GatC"/>
</dbReference>
<evidence type="ECO:0000313" key="2">
    <source>
        <dbReference type="Proteomes" id="UP000355283"/>
    </source>
</evidence>
<dbReference type="GO" id="GO:0006450">
    <property type="term" value="P:regulation of translational fidelity"/>
    <property type="evidence" value="ECO:0007669"/>
    <property type="project" value="InterPro"/>
</dbReference>
<dbReference type="Pfam" id="PF02686">
    <property type="entry name" value="GatC"/>
    <property type="match status" value="1"/>
</dbReference>
<dbReference type="EMBL" id="SDOX01000021">
    <property type="protein sequence ID" value="TFJ83770.1"/>
    <property type="molecule type" value="Genomic_DNA"/>
</dbReference>
<evidence type="ECO:0000313" key="1">
    <source>
        <dbReference type="EMBL" id="TFJ83770.1"/>
    </source>
</evidence>
<dbReference type="Proteomes" id="UP000355283">
    <property type="component" value="Unassembled WGS sequence"/>
</dbReference>
<evidence type="ECO:0008006" key="3">
    <source>
        <dbReference type="Google" id="ProtNLM"/>
    </source>
</evidence>
<dbReference type="SUPFAM" id="SSF141000">
    <property type="entry name" value="Glu-tRNAGln amidotransferase C subunit"/>
    <property type="match status" value="1"/>
</dbReference>
<dbReference type="AlphaFoldDB" id="A0A4D9CX21"/>
<name>A0A4D9CX21_9STRA</name>
<keyword evidence="2" id="KW-1185">Reference proteome</keyword>
<comment type="caution">
    <text evidence="1">The sequence shown here is derived from an EMBL/GenBank/DDBJ whole genome shotgun (WGS) entry which is preliminary data.</text>
</comment>